<keyword evidence="6 7" id="KW-0472">Membrane</keyword>
<dbReference type="EMBL" id="JAAGNX010000001">
    <property type="protein sequence ID" value="NDV60881.1"/>
    <property type="molecule type" value="Genomic_DNA"/>
</dbReference>
<evidence type="ECO:0000256" key="2">
    <source>
        <dbReference type="ARBA" id="ARBA00006679"/>
    </source>
</evidence>
<feature type="transmembrane region" description="Helical" evidence="7">
    <location>
        <begin position="17"/>
        <end position="35"/>
    </location>
</feature>
<dbReference type="InterPro" id="IPR051907">
    <property type="entry name" value="DoxX-like_oxidoreductase"/>
</dbReference>
<accession>A0A6B2LWT4</accession>
<evidence type="ECO:0000256" key="4">
    <source>
        <dbReference type="ARBA" id="ARBA00022692"/>
    </source>
</evidence>
<comment type="similarity">
    <text evidence="2">Belongs to the DoxX family.</text>
</comment>
<feature type="transmembrane region" description="Helical" evidence="7">
    <location>
        <begin position="82"/>
        <end position="107"/>
    </location>
</feature>
<evidence type="ECO:0000256" key="1">
    <source>
        <dbReference type="ARBA" id="ARBA00004651"/>
    </source>
</evidence>
<dbReference type="InterPro" id="IPR032808">
    <property type="entry name" value="DoxX"/>
</dbReference>
<dbReference type="Proteomes" id="UP000478417">
    <property type="component" value="Unassembled WGS sequence"/>
</dbReference>
<organism evidence="8 9">
    <name type="scientific">Oceanipulchritudo coccoides</name>
    <dbReference type="NCBI Taxonomy" id="2706888"/>
    <lineage>
        <taxon>Bacteria</taxon>
        <taxon>Pseudomonadati</taxon>
        <taxon>Verrucomicrobiota</taxon>
        <taxon>Opitutia</taxon>
        <taxon>Puniceicoccales</taxon>
        <taxon>Oceanipulchritudinaceae</taxon>
        <taxon>Oceanipulchritudo</taxon>
    </lineage>
</organism>
<evidence type="ECO:0000256" key="6">
    <source>
        <dbReference type="ARBA" id="ARBA00023136"/>
    </source>
</evidence>
<dbReference type="AlphaFoldDB" id="A0A6B2LWT4"/>
<keyword evidence="5 7" id="KW-1133">Transmembrane helix</keyword>
<dbReference type="Pfam" id="PF07681">
    <property type="entry name" value="DoxX"/>
    <property type="match status" value="1"/>
</dbReference>
<dbReference type="PANTHER" id="PTHR33452:SF1">
    <property type="entry name" value="INNER MEMBRANE PROTEIN YPHA-RELATED"/>
    <property type="match status" value="1"/>
</dbReference>
<evidence type="ECO:0000313" key="8">
    <source>
        <dbReference type="EMBL" id="NDV60881.1"/>
    </source>
</evidence>
<dbReference type="RefSeq" id="WP_163961302.1">
    <property type="nucleotide sequence ID" value="NZ_JAAGNX010000001.1"/>
</dbReference>
<comment type="subcellular location">
    <subcellularLocation>
        <location evidence="1">Cell membrane</location>
        <topology evidence="1">Multi-pass membrane protein</topology>
    </subcellularLocation>
</comment>
<reference evidence="8 9" key="1">
    <citation type="submission" date="2020-02" db="EMBL/GenBank/DDBJ databases">
        <title>Albibacoteraceae fam. nov., the first described family within the subdivision 4 Verrucomicrobia.</title>
        <authorList>
            <person name="Xi F."/>
        </authorList>
    </citation>
    <scope>NUCLEOTIDE SEQUENCE [LARGE SCALE GENOMIC DNA]</scope>
    <source>
        <strain evidence="8 9">CK1056</strain>
    </source>
</reference>
<keyword evidence="4 7" id="KW-0812">Transmembrane</keyword>
<proteinExistence type="inferred from homology"/>
<dbReference type="PANTHER" id="PTHR33452">
    <property type="entry name" value="OXIDOREDUCTASE CATD-RELATED"/>
    <property type="match status" value="1"/>
</dbReference>
<evidence type="ECO:0000313" key="9">
    <source>
        <dbReference type="Proteomes" id="UP000478417"/>
    </source>
</evidence>
<name>A0A6B2LWT4_9BACT</name>
<evidence type="ECO:0000256" key="7">
    <source>
        <dbReference type="SAM" id="Phobius"/>
    </source>
</evidence>
<feature type="transmembrane region" description="Helical" evidence="7">
    <location>
        <begin position="119"/>
        <end position="136"/>
    </location>
</feature>
<sequence>MKSTIQGIKSMFRHPDLGLMIIRAALGIILMLAGWNKFMAGEAQLQWVGSNMKYIGMDVGTDTLAALFYGVLAAGTELLGGLLLIAGWLFRTATVPLMGTMFIATLFKYQTTAGDLTQFGYPMIFFFVLLGLLLIGPGKFSLQRD</sequence>
<evidence type="ECO:0000256" key="3">
    <source>
        <dbReference type="ARBA" id="ARBA00022475"/>
    </source>
</evidence>
<gene>
    <name evidence="8" type="ORF">G0Q06_00275</name>
</gene>
<keyword evidence="9" id="KW-1185">Reference proteome</keyword>
<feature type="transmembrane region" description="Helical" evidence="7">
    <location>
        <begin position="55"/>
        <end position="75"/>
    </location>
</feature>
<evidence type="ECO:0000256" key="5">
    <source>
        <dbReference type="ARBA" id="ARBA00022989"/>
    </source>
</evidence>
<protein>
    <submittedName>
        <fullName evidence="8">DoxX family membrane protein</fullName>
    </submittedName>
</protein>
<comment type="caution">
    <text evidence="8">The sequence shown here is derived from an EMBL/GenBank/DDBJ whole genome shotgun (WGS) entry which is preliminary data.</text>
</comment>
<keyword evidence="3" id="KW-1003">Cell membrane</keyword>
<dbReference type="GO" id="GO:0005886">
    <property type="term" value="C:plasma membrane"/>
    <property type="evidence" value="ECO:0007669"/>
    <property type="project" value="UniProtKB-SubCell"/>
</dbReference>